<accession>A0ABT9ISU0</accession>
<feature type="domain" description="FAD-dependent urate hydroxylase HpyO/Asp monooxygenase CreE-like FAD/NAD(P)-binding" evidence="1">
    <location>
        <begin position="9"/>
        <end position="195"/>
    </location>
</feature>
<dbReference type="InterPro" id="IPR052189">
    <property type="entry name" value="L-asp_N-monooxygenase_NS-form"/>
</dbReference>
<gene>
    <name evidence="2" type="ORF">Q9R02_15680</name>
</gene>
<dbReference type="SUPFAM" id="SSF51905">
    <property type="entry name" value="FAD/NAD(P)-binding domain"/>
    <property type="match status" value="1"/>
</dbReference>
<dbReference type="InterPro" id="IPR036188">
    <property type="entry name" value="FAD/NAD-bd_sf"/>
</dbReference>
<name>A0ABT9ISU0_9MICC</name>
<evidence type="ECO:0000259" key="1">
    <source>
        <dbReference type="Pfam" id="PF13454"/>
    </source>
</evidence>
<protein>
    <submittedName>
        <fullName evidence="2">FAD/NAD(P)-binding protein</fullName>
    </submittedName>
</protein>
<organism evidence="2 3">
    <name type="scientific">Arthrobacter horti</name>
    <dbReference type="NCBI Taxonomy" id="3068273"/>
    <lineage>
        <taxon>Bacteria</taxon>
        <taxon>Bacillati</taxon>
        <taxon>Actinomycetota</taxon>
        <taxon>Actinomycetes</taxon>
        <taxon>Micrococcales</taxon>
        <taxon>Micrococcaceae</taxon>
        <taxon>Arthrobacter</taxon>
    </lineage>
</organism>
<evidence type="ECO:0000313" key="2">
    <source>
        <dbReference type="EMBL" id="MDP5228597.1"/>
    </source>
</evidence>
<dbReference type="InterPro" id="IPR038732">
    <property type="entry name" value="HpyO/CreE_NAD-binding"/>
</dbReference>
<sequence>MSQARPSLVVIGAGPRVAGVLERMAANAPELLRSEVDIHLVDPHEPGSGRVWRHEQYPGLLLNSQAQDITLFTDATVNCEGPRTEGPDLLEWAGTVAPEALEDPQLLTEAAALRLGSFPSRRLFGAYARWFLHAAVLRLAPRARVTVHRDTALSVHDAGEDGHHSEAAHSGASHRVLLASGTVLEAAVVLYALGHSDARPDDRERELAAFAERHGGAYLPASYTADADYSAILPGQDVLVSGLGLAFIDLVVLLFEGRGGRFQAAEGGRLDYVASGREPRLWAGSRRGVPYHAKPQAPLRGPLPAGPRYLNRQAVTSLADLHPDAAFRELLWPLVQKEAAHYFYAELFAASPERVSGPWHAFLRRLDTVTWASAEAERLLADFLPDPADRLDFARLDRPLAGLHGGIEEREDAVRQHIENDLRLRSDPERSEQTALFVGLLQAYVTLGDAAAPFDEWWHGFFSFVDSGPPPHRLQELLALHRAGFVRFLGPGLSVGTDEASGTFTAAVPGSAEVVHASAFVEARLPQPTVRGSSNPALWQLGGSGLGQVRRGRLAVDAQHRILGPDGAARETLFAVGPWTAAWGAAAFARPRTNAAPFRENDALARRLLTLLSRQPAQPVVRVSSALAGVRA</sequence>
<evidence type="ECO:0000313" key="3">
    <source>
        <dbReference type="Proteomes" id="UP001232725"/>
    </source>
</evidence>
<proteinExistence type="predicted"/>
<dbReference type="RefSeq" id="WP_305997642.1">
    <property type="nucleotide sequence ID" value="NZ_JAVALS010000019.1"/>
</dbReference>
<dbReference type="Proteomes" id="UP001232725">
    <property type="component" value="Unassembled WGS sequence"/>
</dbReference>
<reference evidence="2 3" key="1">
    <citation type="submission" date="2023-08" db="EMBL/GenBank/DDBJ databases">
        <title>Arthrobacter horti sp. nov., isolated from forest soil.</title>
        <authorList>
            <person name="Park M."/>
        </authorList>
    </citation>
    <scope>NUCLEOTIDE SEQUENCE [LARGE SCALE GENOMIC DNA]</scope>
    <source>
        <strain evidence="2 3">YJM1</strain>
    </source>
</reference>
<dbReference type="PANTHER" id="PTHR40254">
    <property type="entry name" value="BLR0577 PROTEIN"/>
    <property type="match status" value="1"/>
</dbReference>
<dbReference type="EMBL" id="JAVALS010000019">
    <property type="protein sequence ID" value="MDP5228597.1"/>
    <property type="molecule type" value="Genomic_DNA"/>
</dbReference>
<comment type="caution">
    <text evidence="2">The sequence shown here is derived from an EMBL/GenBank/DDBJ whole genome shotgun (WGS) entry which is preliminary data.</text>
</comment>
<keyword evidence="3" id="KW-1185">Reference proteome</keyword>
<dbReference type="Pfam" id="PF13454">
    <property type="entry name" value="NAD_binding_9"/>
    <property type="match status" value="1"/>
</dbReference>
<dbReference type="PANTHER" id="PTHR40254:SF1">
    <property type="entry name" value="BLR0577 PROTEIN"/>
    <property type="match status" value="1"/>
</dbReference>